<name>A0A0K0XVJ4_9GAMM</name>
<organism evidence="2 3">
    <name type="scientific">Wenzhouxiangella marina</name>
    <dbReference type="NCBI Taxonomy" id="1579979"/>
    <lineage>
        <taxon>Bacteria</taxon>
        <taxon>Pseudomonadati</taxon>
        <taxon>Pseudomonadota</taxon>
        <taxon>Gammaproteobacteria</taxon>
        <taxon>Chromatiales</taxon>
        <taxon>Wenzhouxiangellaceae</taxon>
        <taxon>Wenzhouxiangella</taxon>
    </lineage>
</organism>
<feature type="domain" description="Potassium channel" evidence="1">
    <location>
        <begin position="67"/>
        <end position="142"/>
    </location>
</feature>
<reference evidence="2 3" key="1">
    <citation type="submission" date="2015-07" db="EMBL/GenBank/DDBJ databases">
        <authorList>
            <person name="Noorani M."/>
        </authorList>
    </citation>
    <scope>NUCLEOTIDE SEQUENCE [LARGE SCALE GENOMIC DNA]</scope>
    <source>
        <strain evidence="2 3">KCTC 42284</strain>
    </source>
</reference>
<proteinExistence type="predicted"/>
<sequence>MLPIGAAEWTVAGVTLGVTLATVGLHFEVLAMLNRWVIRQTRALRPDRYHRPTLMVVMLALLLVHVVEIWLFGIAYWALMHFETLGSIGGYDSFDLLDCVYFSATTYSTVGWGDLWPIGPLRLLAGTESLIGFMLITWSASFTYLVMARTWGSHQSHG</sequence>
<dbReference type="KEGG" id="wma:WM2015_1342"/>
<dbReference type="Pfam" id="PF07885">
    <property type="entry name" value="Ion_trans_2"/>
    <property type="match status" value="1"/>
</dbReference>
<dbReference type="RefSeq" id="WP_049725335.1">
    <property type="nucleotide sequence ID" value="NZ_CP012154.1"/>
</dbReference>
<accession>A0A0K0XVJ4</accession>
<evidence type="ECO:0000313" key="2">
    <source>
        <dbReference type="EMBL" id="AKS41714.1"/>
    </source>
</evidence>
<evidence type="ECO:0000313" key="3">
    <source>
        <dbReference type="Proteomes" id="UP000066624"/>
    </source>
</evidence>
<dbReference type="EMBL" id="CP012154">
    <property type="protein sequence ID" value="AKS41714.1"/>
    <property type="molecule type" value="Genomic_DNA"/>
</dbReference>
<dbReference type="OrthoDB" id="9813518at2"/>
<dbReference type="SUPFAM" id="SSF81324">
    <property type="entry name" value="Voltage-gated potassium channels"/>
    <property type="match status" value="1"/>
</dbReference>
<dbReference type="Gene3D" id="1.10.287.70">
    <property type="match status" value="1"/>
</dbReference>
<dbReference type="InterPro" id="IPR013099">
    <property type="entry name" value="K_chnl_dom"/>
</dbReference>
<keyword evidence="3" id="KW-1185">Reference proteome</keyword>
<dbReference type="Proteomes" id="UP000066624">
    <property type="component" value="Chromosome"/>
</dbReference>
<gene>
    <name evidence="2" type="ORF">WM2015_1342</name>
</gene>
<dbReference type="AlphaFoldDB" id="A0A0K0XVJ4"/>
<evidence type="ECO:0000259" key="1">
    <source>
        <dbReference type="Pfam" id="PF07885"/>
    </source>
</evidence>
<dbReference type="STRING" id="1579979.WM2015_1342"/>
<protein>
    <submittedName>
        <fullName evidence="2">Ion transport 2</fullName>
    </submittedName>
</protein>